<dbReference type="PANTHER" id="PTHR30055:SF234">
    <property type="entry name" value="HTH-TYPE TRANSCRIPTIONAL REGULATOR BETI"/>
    <property type="match status" value="1"/>
</dbReference>
<evidence type="ECO:0000256" key="2">
    <source>
        <dbReference type="ARBA" id="ARBA00023125"/>
    </source>
</evidence>
<keyword evidence="1" id="KW-0805">Transcription regulation</keyword>
<evidence type="ECO:0000313" key="6">
    <source>
        <dbReference type="EMBL" id="PJJ57875.1"/>
    </source>
</evidence>
<dbReference type="PANTHER" id="PTHR30055">
    <property type="entry name" value="HTH-TYPE TRANSCRIPTIONAL REGULATOR RUTR"/>
    <property type="match status" value="1"/>
</dbReference>
<dbReference type="PROSITE" id="PS50977">
    <property type="entry name" value="HTH_TETR_2"/>
    <property type="match status" value="1"/>
</dbReference>
<dbReference type="InterPro" id="IPR009057">
    <property type="entry name" value="Homeodomain-like_sf"/>
</dbReference>
<feature type="domain" description="HTH tetR-type" evidence="5">
    <location>
        <begin position="4"/>
        <end position="64"/>
    </location>
</feature>
<gene>
    <name evidence="6" type="ORF">CLV56_2114</name>
</gene>
<proteinExistence type="predicted"/>
<feature type="DNA-binding region" description="H-T-H motif" evidence="4">
    <location>
        <begin position="27"/>
        <end position="46"/>
    </location>
</feature>
<dbReference type="Proteomes" id="UP000230842">
    <property type="component" value="Unassembled WGS sequence"/>
</dbReference>
<dbReference type="GO" id="GO:0000976">
    <property type="term" value="F:transcription cis-regulatory region binding"/>
    <property type="evidence" value="ECO:0007669"/>
    <property type="project" value="TreeGrafter"/>
</dbReference>
<dbReference type="SUPFAM" id="SSF46689">
    <property type="entry name" value="Homeodomain-like"/>
    <property type="match status" value="1"/>
</dbReference>
<evidence type="ECO:0000259" key="5">
    <source>
        <dbReference type="PROSITE" id="PS50977"/>
    </source>
</evidence>
<dbReference type="AlphaFoldDB" id="A0A2M9BIV3"/>
<keyword evidence="2 4" id="KW-0238">DNA-binding</keyword>
<name>A0A2M9BIV3_9ACTN</name>
<evidence type="ECO:0000313" key="7">
    <source>
        <dbReference type="Proteomes" id="UP000230842"/>
    </source>
</evidence>
<evidence type="ECO:0000256" key="3">
    <source>
        <dbReference type="ARBA" id="ARBA00023163"/>
    </source>
</evidence>
<keyword evidence="7" id="KW-1185">Reference proteome</keyword>
<sequence>MAAMRSKPAILAATVSLIEAGGFDAVTISAVAKEAGVTRQTVYSNVGTLEDLVSEAMIGVATESLAEVREVTAATRTARAFVVELIVASRRVVRERPVLARLLVPDAGNPVFDRDMMARALPVARATLAPITERSPGLVRHLDEIAEVVVRLALSVLMFDSAAVRSDEDLRSFLERWLGESVTLLDT</sequence>
<reference evidence="6 7" key="1">
    <citation type="submission" date="2017-11" db="EMBL/GenBank/DDBJ databases">
        <title>Genomic Encyclopedia of Archaeal and Bacterial Type Strains, Phase II (KMG-II): From Individual Species to Whole Genera.</title>
        <authorList>
            <person name="Goeker M."/>
        </authorList>
    </citation>
    <scope>NUCLEOTIDE SEQUENCE [LARGE SCALE GENOMIC DNA]</scope>
    <source>
        <strain evidence="6 7">DSM 27763</strain>
    </source>
</reference>
<organism evidence="6 7">
    <name type="scientific">Mumia flava</name>
    <dbReference type="NCBI Taxonomy" id="1348852"/>
    <lineage>
        <taxon>Bacteria</taxon>
        <taxon>Bacillati</taxon>
        <taxon>Actinomycetota</taxon>
        <taxon>Actinomycetes</taxon>
        <taxon>Propionibacteriales</taxon>
        <taxon>Nocardioidaceae</taxon>
        <taxon>Mumia</taxon>
    </lineage>
</organism>
<dbReference type="Gene3D" id="1.10.357.10">
    <property type="entry name" value="Tetracycline Repressor, domain 2"/>
    <property type="match status" value="1"/>
</dbReference>
<keyword evidence="3" id="KW-0804">Transcription</keyword>
<dbReference type="InterPro" id="IPR050109">
    <property type="entry name" value="HTH-type_TetR-like_transc_reg"/>
</dbReference>
<protein>
    <submittedName>
        <fullName evidence="6">AcrR family transcriptional regulator</fullName>
    </submittedName>
</protein>
<evidence type="ECO:0000256" key="4">
    <source>
        <dbReference type="PROSITE-ProRule" id="PRU00335"/>
    </source>
</evidence>
<dbReference type="InterPro" id="IPR001647">
    <property type="entry name" value="HTH_TetR"/>
</dbReference>
<accession>A0A2M9BIV3</accession>
<comment type="caution">
    <text evidence="6">The sequence shown here is derived from an EMBL/GenBank/DDBJ whole genome shotgun (WGS) entry which is preliminary data.</text>
</comment>
<dbReference type="EMBL" id="PGEZ01000001">
    <property type="protein sequence ID" value="PJJ57875.1"/>
    <property type="molecule type" value="Genomic_DNA"/>
</dbReference>
<evidence type="ECO:0000256" key="1">
    <source>
        <dbReference type="ARBA" id="ARBA00023015"/>
    </source>
</evidence>
<dbReference type="GO" id="GO:0003700">
    <property type="term" value="F:DNA-binding transcription factor activity"/>
    <property type="evidence" value="ECO:0007669"/>
    <property type="project" value="TreeGrafter"/>
</dbReference>
<dbReference type="Pfam" id="PF00440">
    <property type="entry name" value="TetR_N"/>
    <property type="match status" value="1"/>
</dbReference>